<protein>
    <submittedName>
        <fullName evidence="1">Uncharacterized protein</fullName>
    </submittedName>
</protein>
<evidence type="ECO:0000313" key="2">
    <source>
        <dbReference type="Proteomes" id="UP000284051"/>
    </source>
</evidence>
<dbReference type="AlphaFoldDB" id="A0A3R6HBX9"/>
<evidence type="ECO:0000313" key="1">
    <source>
        <dbReference type="EMBL" id="RHG24532.1"/>
    </source>
</evidence>
<accession>A0A3R6HBX9</accession>
<reference evidence="1 2" key="1">
    <citation type="submission" date="2018-08" db="EMBL/GenBank/DDBJ databases">
        <title>A genome reference for cultivated species of the human gut microbiota.</title>
        <authorList>
            <person name="Zou Y."/>
            <person name="Xue W."/>
            <person name="Luo G."/>
        </authorList>
    </citation>
    <scope>NUCLEOTIDE SEQUENCE [LARGE SCALE GENOMIC DNA]</scope>
    <source>
        <strain evidence="1 2">AM22-21LB</strain>
    </source>
</reference>
<sequence length="97" mass="10708">MTAKSAPTQINEKKVMVAESATKMEKWWRKTPLKQQSDGKKRHHISNCGGILTTTYHIQGAGAPAKTKNYVNADGVYIFSGKGPTFSASCKTSEHYF</sequence>
<organism evidence="1 2">
    <name type="scientific">Roseburia intestinalis</name>
    <dbReference type="NCBI Taxonomy" id="166486"/>
    <lineage>
        <taxon>Bacteria</taxon>
        <taxon>Bacillati</taxon>
        <taxon>Bacillota</taxon>
        <taxon>Clostridia</taxon>
        <taxon>Lachnospirales</taxon>
        <taxon>Lachnospiraceae</taxon>
        <taxon>Roseburia</taxon>
    </lineage>
</organism>
<proteinExistence type="predicted"/>
<name>A0A3R6HBX9_9FIRM</name>
<dbReference type="Proteomes" id="UP000284051">
    <property type="component" value="Unassembled WGS sequence"/>
</dbReference>
<comment type="caution">
    <text evidence="1">The sequence shown here is derived from an EMBL/GenBank/DDBJ whole genome shotgun (WGS) entry which is preliminary data.</text>
</comment>
<dbReference type="EMBL" id="QRID01000031">
    <property type="protein sequence ID" value="RHG24532.1"/>
    <property type="molecule type" value="Genomic_DNA"/>
</dbReference>
<gene>
    <name evidence="1" type="ORF">DW264_18030</name>
</gene>